<evidence type="ECO:0000256" key="2">
    <source>
        <dbReference type="ARBA" id="ARBA00022448"/>
    </source>
</evidence>
<dbReference type="AlphaFoldDB" id="A0A1H4GIE8"/>
<keyword evidence="8" id="KW-0732">Signal</keyword>
<dbReference type="GO" id="GO:0009279">
    <property type="term" value="C:cell outer membrane"/>
    <property type="evidence" value="ECO:0007669"/>
    <property type="project" value="UniProtKB-SubCell"/>
</dbReference>
<keyword evidence="3 7" id="KW-1134">Transmembrane beta strand</keyword>
<keyword evidence="4 7" id="KW-0812">Transmembrane</keyword>
<evidence type="ECO:0000256" key="1">
    <source>
        <dbReference type="ARBA" id="ARBA00004571"/>
    </source>
</evidence>
<dbReference type="Pfam" id="PF07715">
    <property type="entry name" value="Plug"/>
    <property type="match status" value="1"/>
</dbReference>
<feature type="domain" description="TonB-dependent receptor plug" evidence="9">
    <location>
        <begin position="114"/>
        <end position="233"/>
    </location>
</feature>
<dbReference type="SUPFAM" id="SSF49464">
    <property type="entry name" value="Carboxypeptidase regulatory domain-like"/>
    <property type="match status" value="1"/>
</dbReference>
<gene>
    <name evidence="10" type="ORF">SAMN05660909_05389</name>
</gene>
<evidence type="ECO:0000313" key="10">
    <source>
        <dbReference type="EMBL" id="SEB09334.1"/>
    </source>
</evidence>
<protein>
    <submittedName>
        <fullName evidence="10">TonB-linked outer membrane protein, SusC/RagA family</fullName>
    </submittedName>
</protein>
<keyword evidence="6 7" id="KW-0998">Cell outer membrane</keyword>
<dbReference type="SUPFAM" id="SSF56935">
    <property type="entry name" value="Porins"/>
    <property type="match status" value="1"/>
</dbReference>
<dbReference type="EMBL" id="FNRL01000041">
    <property type="protein sequence ID" value="SEB09334.1"/>
    <property type="molecule type" value="Genomic_DNA"/>
</dbReference>
<comment type="subcellular location">
    <subcellularLocation>
        <location evidence="1 7">Cell outer membrane</location>
        <topology evidence="1 7">Multi-pass membrane protein</topology>
    </subcellularLocation>
</comment>
<evidence type="ECO:0000259" key="9">
    <source>
        <dbReference type="Pfam" id="PF07715"/>
    </source>
</evidence>
<sequence length="1018" mass="112108">MLRFFSMVGMLLILSIFSFAQVQLTGKVTDAKDGSALPGVTVKVKNSNVGTITDATGTYHLSVPSKATTIVFSFIGFADQEVAIAGQSTINAALQSGNKDLSEVIVVGYGTLAKRDLTGSVTKISAKEIENQPISTFETALQGKAPGVVIESGSGKVGQAMKIRIRGTSSISAESQPLYVVDGVPIVSAPQGDVNNDPTNPLADINPNDIESVEVLKDASASAIYGARAANGVVLITTKRGKGNDKTNVDLNLSTGWAKPTKLRGFLDAKEYVELVLEAASNDGKYAFAHQDPANPRWTTEQQAIDYYQNRMKNNLKSLSGGNDDWQTYKTNTNWEKLAYRDQAHTNQADLSISGGNAKTRFYASGTYSDQEAIVIVNRFKRYGGRLNLEHTANEKLSFGLNLGVSRTELTRVSTDNAFSTPGQMVAQPPITKPYDANGEPVYKPLYYNALVEAKYAKDLQVTFRTIGNAYLNYNFIPSLSFRSEIGADIYNLTDESFLGKETQDARGIGKGSSIFDQNATINTNNYFTFNPQLGTDHSLSLVAGMSYLQNRYNGNWVTGEDYPTNAIKNVSGAVNITGGSSNVQDYAFLSYFFRANYNYKKKYIASFSLRSDGSSRFGPDKRYGLFPAGSLGWVLSEEDFLKDSKWVNYLKLRASYGLTGNAEIGNNKYLTLLQVNNYPGLPGLNAFQLGDPRLHWENTSQVDVGLEFGFFDNRLSGEVDYYNKQTTDLLLRANQPLTSGYPYLYTNVGKMENKGVEIMLSSKNIVGKDFNWSTTLNLAYNKNKVKEINGQVVESSDRLQRAVEGQPIGVFYMPKYAGVDPDNGDELFYDASGKKTNDYTQAEYQVVGKSNPDWTGGLTNTFTYKGFDLNIFFSFVEGNNIYNLAGQYQSIGFANGLDNQTKDQLNRWQKKGDITDVPRVAYYTGEAHAPSSRWLYDGSYIRLKNVTLGYSIPKSVLSHIKLNGLRVYVAGYNLWTKTKYISDPEVNTYTQGNIGGGVDFYTVPQAKTITVGLNVKF</sequence>
<dbReference type="Gene3D" id="2.170.130.10">
    <property type="entry name" value="TonB-dependent receptor, plug domain"/>
    <property type="match status" value="1"/>
</dbReference>
<dbReference type="Gene3D" id="2.60.40.1120">
    <property type="entry name" value="Carboxypeptidase-like, regulatory domain"/>
    <property type="match status" value="1"/>
</dbReference>
<comment type="similarity">
    <text evidence="7">Belongs to the TonB-dependent receptor family.</text>
</comment>
<dbReference type="Pfam" id="PF13715">
    <property type="entry name" value="CarbopepD_reg_2"/>
    <property type="match status" value="1"/>
</dbReference>
<dbReference type="STRING" id="408074.SAMN05660909_05389"/>
<feature type="chain" id="PRO_5011598765" evidence="8">
    <location>
        <begin position="21"/>
        <end position="1018"/>
    </location>
</feature>
<dbReference type="InterPro" id="IPR039426">
    <property type="entry name" value="TonB-dep_rcpt-like"/>
</dbReference>
<feature type="signal peptide" evidence="8">
    <location>
        <begin position="1"/>
        <end position="20"/>
    </location>
</feature>
<keyword evidence="5 7" id="KW-0472">Membrane</keyword>
<keyword evidence="2 7" id="KW-0813">Transport</keyword>
<reference evidence="11" key="1">
    <citation type="submission" date="2016-10" db="EMBL/GenBank/DDBJ databases">
        <authorList>
            <person name="Varghese N."/>
            <person name="Submissions S."/>
        </authorList>
    </citation>
    <scope>NUCLEOTIDE SEQUENCE [LARGE SCALE GENOMIC DNA]</scope>
    <source>
        <strain evidence="11">DSM 23920</strain>
    </source>
</reference>
<evidence type="ECO:0000313" key="11">
    <source>
        <dbReference type="Proteomes" id="UP000199656"/>
    </source>
</evidence>
<dbReference type="InterPro" id="IPR008969">
    <property type="entry name" value="CarboxyPept-like_regulatory"/>
</dbReference>
<keyword evidence="11" id="KW-1185">Reference proteome</keyword>
<dbReference type="InterPro" id="IPR023997">
    <property type="entry name" value="TonB-dep_OMP_SusC/RagA_CS"/>
</dbReference>
<dbReference type="Gene3D" id="2.40.170.20">
    <property type="entry name" value="TonB-dependent receptor, beta-barrel domain"/>
    <property type="match status" value="1"/>
</dbReference>
<dbReference type="PROSITE" id="PS52016">
    <property type="entry name" value="TONB_DEPENDENT_REC_3"/>
    <property type="match status" value="1"/>
</dbReference>
<proteinExistence type="inferred from homology"/>
<organism evidence="10 11">
    <name type="scientific">Chitinophaga terrae</name>
    <name type="common">ex Kim and Jung 2007</name>
    <dbReference type="NCBI Taxonomy" id="408074"/>
    <lineage>
        <taxon>Bacteria</taxon>
        <taxon>Pseudomonadati</taxon>
        <taxon>Bacteroidota</taxon>
        <taxon>Chitinophagia</taxon>
        <taxon>Chitinophagales</taxon>
        <taxon>Chitinophagaceae</taxon>
        <taxon>Chitinophaga</taxon>
    </lineage>
</organism>
<evidence type="ECO:0000256" key="7">
    <source>
        <dbReference type="PROSITE-ProRule" id="PRU01360"/>
    </source>
</evidence>
<evidence type="ECO:0000256" key="3">
    <source>
        <dbReference type="ARBA" id="ARBA00022452"/>
    </source>
</evidence>
<dbReference type="NCBIfam" id="TIGR04056">
    <property type="entry name" value="OMP_RagA_SusC"/>
    <property type="match status" value="1"/>
</dbReference>
<dbReference type="InterPro" id="IPR037066">
    <property type="entry name" value="Plug_dom_sf"/>
</dbReference>
<evidence type="ECO:0000256" key="5">
    <source>
        <dbReference type="ARBA" id="ARBA00023136"/>
    </source>
</evidence>
<dbReference type="NCBIfam" id="TIGR04057">
    <property type="entry name" value="SusC_RagA_signa"/>
    <property type="match status" value="1"/>
</dbReference>
<evidence type="ECO:0000256" key="8">
    <source>
        <dbReference type="SAM" id="SignalP"/>
    </source>
</evidence>
<dbReference type="InterPro" id="IPR023996">
    <property type="entry name" value="TonB-dep_OMP_SusC/RagA"/>
</dbReference>
<dbReference type="InterPro" id="IPR036942">
    <property type="entry name" value="Beta-barrel_TonB_sf"/>
</dbReference>
<evidence type="ECO:0000256" key="6">
    <source>
        <dbReference type="ARBA" id="ARBA00023237"/>
    </source>
</evidence>
<dbReference type="FunFam" id="2.170.130.10:FF:000008">
    <property type="entry name" value="SusC/RagA family TonB-linked outer membrane protein"/>
    <property type="match status" value="1"/>
</dbReference>
<dbReference type="Proteomes" id="UP000199656">
    <property type="component" value="Unassembled WGS sequence"/>
</dbReference>
<name>A0A1H4GIE8_9BACT</name>
<dbReference type="OrthoDB" id="9768177at2"/>
<evidence type="ECO:0000256" key="4">
    <source>
        <dbReference type="ARBA" id="ARBA00022692"/>
    </source>
</evidence>
<dbReference type="InterPro" id="IPR012910">
    <property type="entry name" value="Plug_dom"/>
</dbReference>
<accession>A0A1H4GIE8</accession>
<dbReference type="RefSeq" id="WP_089765930.1">
    <property type="nucleotide sequence ID" value="NZ_BKAT01000064.1"/>
</dbReference>